<evidence type="ECO:0000313" key="6">
    <source>
        <dbReference type="EMBL" id="SCU95699.1"/>
    </source>
</evidence>
<dbReference type="PANTHER" id="PTHR33164:SF43">
    <property type="entry name" value="HTH-TYPE TRANSCRIPTIONAL REPRESSOR YETL"/>
    <property type="match status" value="1"/>
</dbReference>
<keyword evidence="1" id="KW-0805">Transcription regulation</keyword>
<dbReference type="PROSITE" id="PS01117">
    <property type="entry name" value="HTH_MARR_1"/>
    <property type="match status" value="1"/>
</dbReference>
<evidence type="ECO:0000256" key="2">
    <source>
        <dbReference type="ARBA" id="ARBA00023125"/>
    </source>
</evidence>
<dbReference type="InterPro" id="IPR000835">
    <property type="entry name" value="HTH_MarR-typ"/>
</dbReference>
<dbReference type="RefSeq" id="WP_340529708.1">
    <property type="nucleotide sequence ID" value="NZ_FMSH01000484.1"/>
</dbReference>
<feature type="region of interest" description="Disordered" evidence="4">
    <location>
        <begin position="1"/>
        <end position="20"/>
    </location>
</feature>
<keyword evidence="2" id="KW-0238">DNA-binding</keyword>
<dbReference type="InterPro" id="IPR036390">
    <property type="entry name" value="WH_DNA-bd_sf"/>
</dbReference>
<dbReference type="GO" id="GO:0003700">
    <property type="term" value="F:DNA-binding transcription factor activity"/>
    <property type="evidence" value="ECO:0007669"/>
    <property type="project" value="InterPro"/>
</dbReference>
<organism evidence="6">
    <name type="scientific">Cupriavidus necator</name>
    <name type="common">Alcaligenes eutrophus</name>
    <name type="synonym">Ralstonia eutropha</name>
    <dbReference type="NCBI Taxonomy" id="106590"/>
    <lineage>
        <taxon>Bacteria</taxon>
        <taxon>Pseudomonadati</taxon>
        <taxon>Pseudomonadota</taxon>
        <taxon>Betaproteobacteria</taxon>
        <taxon>Burkholderiales</taxon>
        <taxon>Burkholderiaceae</taxon>
        <taxon>Cupriavidus</taxon>
    </lineage>
</organism>
<dbReference type="Pfam" id="PF01047">
    <property type="entry name" value="MarR"/>
    <property type="match status" value="1"/>
</dbReference>
<dbReference type="PROSITE" id="PS50995">
    <property type="entry name" value="HTH_MARR_2"/>
    <property type="match status" value="1"/>
</dbReference>
<dbReference type="Gene3D" id="1.10.10.10">
    <property type="entry name" value="Winged helix-like DNA-binding domain superfamily/Winged helix DNA-binding domain"/>
    <property type="match status" value="1"/>
</dbReference>
<dbReference type="GO" id="GO:0003677">
    <property type="term" value="F:DNA binding"/>
    <property type="evidence" value="ECO:0007669"/>
    <property type="project" value="UniProtKB-KW"/>
</dbReference>
<proteinExistence type="predicted"/>
<dbReference type="InterPro" id="IPR023187">
    <property type="entry name" value="Tscrpt_reg_MarR-type_CS"/>
</dbReference>
<keyword evidence="3" id="KW-0804">Transcription</keyword>
<protein>
    <submittedName>
        <fullName evidence="6">MarR family transcriptional regulator</fullName>
    </submittedName>
</protein>
<accession>A0A1K0IPP4</accession>
<sequence>MSRFPSSDQPPESTAGQFDPTQYQMCDSVGYLMQRAKNMLAHGVEQEVSNLDITQAQASCLMMLATGRASTVTDLGRELNTDMGSVTRLLSRMEKRGLIERRRRDADRRVVDLSVTPQGQELVERLPAIFCKVLAHHFRGFSEDEIQLLRSMLRRIIENNSG</sequence>
<evidence type="ECO:0000256" key="1">
    <source>
        <dbReference type="ARBA" id="ARBA00023015"/>
    </source>
</evidence>
<dbReference type="PANTHER" id="PTHR33164">
    <property type="entry name" value="TRANSCRIPTIONAL REGULATOR, MARR FAMILY"/>
    <property type="match status" value="1"/>
</dbReference>
<name>A0A1K0IPP4_CUPNE</name>
<dbReference type="SMART" id="SM00347">
    <property type="entry name" value="HTH_MARR"/>
    <property type="match status" value="1"/>
</dbReference>
<dbReference type="AlphaFoldDB" id="A0A1K0IPP4"/>
<evidence type="ECO:0000259" key="5">
    <source>
        <dbReference type="PROSITE" id="PS50995"/>
    </source>
</evidence>
<feature type="domain" description="HTH marR-type" evidence="5">
    <location>
        <begin position="26"/>
        <end position="158"/>
    </location>
</feature>
<dbReference type="InterPro" id="IPR039422">
    <property type="entry name" value="MarR/SlyA-like"/>
</dbReference>
<dbReference type="PRINTS" id="PR00598">
    <property type="entry name" value="HTHMARR"/>
</dbReference>
<evidence type="ECO:0000256" key="3">
    <source>
        <dbReference type="ARBA" id="ARBA00023163"/>
    </source>
</evidence>
<dbReference type="GO" id="GO:0006950">
    <property type="term" value="P:response to stress"/>
    <property type="evidence" value="ECO:0007669"/>
    <property type="project" value="TreeGrafter"/>
</dbReference>
<gene>
    <name evidence="6" type="ORF">CNECB9_5340029</name>
</gene>
<reference evidence="6" key="1">
    <citation type="submission" date="2016-09" db="EMBL/GenBank/DDBJ databases">
        <authorList>
            <person name="Capua I."/>
            <person name="De Benedictis P."/>
            <person name="Joannis T."/>
            <person name="Lombin L.H."/>
            <person name="Cattoli G."/>
        </authorList>
    </citation>
    <scope>NUCLEOTIDE SEQUENCE</scope>
    <source>
        <strain evidence="6">B9</strain>
    </source>
</reference>
<dbReference type="SUPFAM" id="SSF46785">
    <property type="entry name" value="Winged helix' DNA-binding domain"/>
    <property type="match status" value="1"/>
</dbReference>
<dbReference type="InterPro" id="IPR036388">
    <property type="entry name" value="WH-like_DNA-bd_sf"/>
</dbReference>
<dbReference type="EMBL" id="FMSH01000484">
    <property type="protein sequence ID" value="SCU95699.1"/>
    <property type="molecule type" value="Genomic_DNA"/>
</dbReference>
<evidence type="ECO:0000256" key="4">
    <source>
        <dbReference type="SAM" id="MobiDB-lite"/>
    </source>
</evidence>